<dbReference type="Proteomes" id="UP000183997">
    <property type="component" value="Unassembled WGS sequence"/>
</dbReference>
<accession>A0A1M6URB6</accession>
<dbReference type="PANTHER" id="PTHR35335">
    <property type="entry name" value="UPF0716 PROTEIN FXSA"/>
    <property type="match status" value="1"/>
</dbReference>
<evidence type="ECO:0000256" key="1">
    <source>
        <dbReference type="SAM" id="Phobius"/>
    </source>
</evidence>
<evidence type="ECO:0000313" key="3">
    <source>
        <dbReference type="Proteomes" id="UP000183997"/>
    </source>
</evidence>
<sequence>MARYRILPTILVLLLMIPVIEIFILIQASRWFGFGFTVTVLIFLALLGFYLIKSQGFAIIGQFRREISMGQVPTAPLLDGLMILASGLLLLIPGLLTDFMGLILLMPAVRLTLRKKLTGYLIKFFVPERFIRIRW</sequence>
<protein>
    <submittedName>
        <fullName evidence="2">UPF0716 protein FxsA</fullName>
    </submittedName>
</protein>
<dbReference type="PANTHER" id="PTHR35335:SF1">
    <property type="entry name" value="UPF0716 PROTEIN FXSA"/>
    <property type="match status" value="1"/>
</dbReference>
<dbReference type="STRING" id="1121421.SAMN02745123_02893"/>
<gene>
    <name evidence="2" type="ORF">SAMN02745123_02893</name>
</gene>
<dbReference type="AlphaFoldDB" id="A0A1M6URB6"/>
<dbReference type="InterPro" id="IPR007313">
    <property type="entry name" value="FxsA"/>
</dbReference>
<feature type="transmembrane region" description="Helical" evidence="1">
    <location>
        <begin position="31"/>
        <end position="52"/>
    </location>
</feature>
<dbReference type="GO" id="GO:0016020">
    <property type="term" value="C:membrane"/>
    <property type="evidence" value="ECO:0007669"/>
    <property type="project" value="InterPro"/>
</dbReference>
<keyword evidence="3" id="KW-1185">Reference proteome</keyword>
<dbReference type="NCBIfam" id="NF008528">
    <property type="entry name" value="PRK11463.1-2"/>
    <property type="match status" value="1"/>
</dbReference>
<organism evidence="2 3">
    <name type="scientific">Desulforamulus aeronauticus DSM 10349</name>
    <dbReference type="NCBI Taxonomy" id="1121421"/>
    <lineage>
        <taxon>Bacteria</taxon>
        <taxon>Bacillati</taxon>
        <taxon>Bacillota</taxon>
        <taxon>Clostridia</taxon>
        <taxon>Eubacteriales</taxon>
        <taxon>Peptococcaceae</taxon>
        <taxon>Desulforamulus</taxon>
    </lineage>
</organism>
<keyword evidence="1" id="KW-0472">Membrane</keyword>
<dbReference type="Pfam" id="PF04186">
    <property type="entry name" value="FxsA"/>
    <property type="match status" value="1"/>
</dbReference>
<feature type="transmembrane region" description="Helical" evidence="1">
    <location>
        <begin position="6"/>
        <end position="26"/>
    </location>
</feature>
<proteinExistence type="predicted"/>
<dbReference type="EMBL" id="FRAR01000021">
    <property type="protein sequence ID" value="SHK71720.1"/>
    <property type="molecule type" value="Genomic_DNA"/>
</dbReference>
<keyword evidence="1" id="KW-0812">Transmembrane</keyword>
<evidence type="ECO:0000313" key="2">
    <source>
        <dbReference type="EMBL" id="SHK71720.1"/>
    </source>
</evidence>
<dbReference type="OrthoDB" id="9792788at2"/>
<name>A0A1M6URB6_9FIRM</name>
<keyword evidence="1" id="KW-1133">Transmembrane helix</keyword>
<dbReference type="RefSeq" id="WP_084082438.1">
    <property type="nucleotide sequence ID" value="NZ_FRAR01000021.1"/>
</dbReference>
<reference evidence="3" key="1">
    <citation type="submission" date="2016-11" db="EMBL/GenBank/DDBJ databases">
        <authorList>
            <person name="Varghese N."/>
            <person name="Submissions S."/>
        </authorList>
    </citation>
    <scope>NUCLEOTIDE SEQUENCE [LARGE SCALE GENOMIC DNA]</scope>
    <source>
        <strain evidence="3">DSM 10349</strain>
    </source>
</reference>
<feature type="transmembrane region" description="Helical" evidence="1">
    <location>
        <begin position="81"/>
        <end position="106"/>
    </location>
</feature>